<sequence>MAMIKNELGEFLRKIRMEVYDEGVKKFAKRLDIPAWTYRSIEEGRTVHPQKETIDKIEKALHIKISMMNFEELSTSIQHSYRKERYVARLAILKERIEAEIDNLARIPTDGKYEFDEDMYNQTIKELIRKLQAMPEIKEEESIDWMAEMEKDFYQKKESEE</sequence>
<evidence type="ECO:0000313" key="2">
    <source>
        <dbReference type="EMBL" id="BBK22641.1"/>
    </source>
</evidence>
<organism evidence="2 3">
    <name type="scientific">Amedibacterium intestinale</name>
    <dbReference type="NCBI Taxonomy" id="2583452"/>
    <lineage>
        <taxon>Bacteria</taxon>
        <taxon>Bacillati</taxon>
        <taxon>Bacillota</taxon>
        <taxon>Erysipelotrichia</taxon>
        <taxon>Erysipelotrichales</taxon>
        <taxon>Erysipelotrichaceae</taxon>
        <taxon>Amedibacterium</taxon>
    </lineage>
</organism>
<dbReference type="KEGG" id="aarg:Aargi30884_15440"/>
<dbReference type="InterPro" id="IPR010982">
    <property type="entry name" value="Lambda_DNA-bd_dom_sf"/>
</dbReference>
<dbReference type="EMBL" id="AP019695">
    <property type="protein sequence ID" value="BBK22641.1"/>
    <property type="molecule type" value="Genomic_DNA"/>
</dbReference>
<evidence type="ECO:0000259" key="1">
    <source>
        <dbReference type="Pfam" id="PF01381"/>
    </source>
</evidence>
<feature type="domain" description="HTH cro/C1-type" evidence="1">
    <location>
        <begin position="25"/>
        <end position="65"/>
    </location>
</feature>
<proteinExistence type="predicted"/>
<accession>A0A6N4TJ89</accession>
<dbReference type="SUPFAM" id="SSF47413">
    <property type="entry name" value="lambda repressor-like DNA-binding domains"/>
    <property type="match status" value="1"/>
</dbReference>
<dbReference type="GO" id="GO:0003677">
    <property type="term" value="F:DNA binding"/>
    <property type="evidence" value="ECO:0007669"/>
    <property type="project" value="InterPro"/>
</dbReference>
<dbReference type="Gene3D" id="1.10.260.40">
    <property type="entry name" value="lambda repressor-like DNA-binding domains"/>
    <property type="match status" value="1"/>
</dbReference>
<reference evidence="3" key="1">
    <citation type="submission" date="2019-05" db="EMBL/GenBank/DDBJ databases">
        <title>Complete genome sequencing of Absiella argi strain JCM 30884.</title>
        <authorList>
            <person name="Sakamoto M."/>
            <person name="Murakami T."/>
            <person name="Mori H."/>
        </authorList>
    </citation>
    <scope>NUCLEOTIDE SEQUENCE [LARGE SCALE GENOMIC DNA]</scope>
    <source>
        <strain evidence="3">JCM 30884</strain>
    </source>
</reference>
<dbReference type="CDD" id="cd00093">
    <property type="entry name" value="HTH_XRE"/>
    <property type="match status" value="1"/>
</dbReference>
<dbReference type="Pfam" id="PF01381">
    <property type="entry name" value="HTH_3"/>
    <property type="match status" value="1"/>
</dbReference>
<name>A0A6N4TJ89_9FIRM</name>
<dbReference type="Proteomes" id="UP000464754">
    <property type="component" value="Chromosome"/>
</dbReference>
<protein>
    <recommendedName>
        <fullName evidence="1">HTH cro/C1-type domain-containing protein</fullName>
    </recommendedName>
</protein>
<gene>
    <name evidence="2" type="ORF">Aargi30884_15440</name>
</gene>
<dbReference type="AlphaFoldDB" id="A0A6N4TJ89"/>
<evidence type="ECO:0000313" key="3">
    <source>
        <dbReference type="Proteomes" id="UP000464754"/>
    </source>
</evidence>
<dbReference type="InterPro" id="IPR001387">
    <property type="entry name" value="Cro/C1-type_HTH"/>
</dbReference>
<keyword evidence="3" id="KW-1185">Reference proteome</keyword>